<evidence type="ECO:0000256" key="3">
    <source>
        <dbReference type="ARBA" id="ARBA00022729"/>
    </source>
</evidence>
<dbReference type="PANTHER" id="PTHR30222">
    <property type="entry name" value="SPERMIDINE/PUTRESCINE-BINDING PERIPLASMIC PROTEIN"/>
    <property type="match status" value="1"/>
</dbReference>
<organism evidence="6 7">
    <name type="scientific">Elstera cyanobacteriorum</name>
    <dbReference type="NCBI Taxonomy" id="2022747"/>
    <lineage>
        <taxon>Bacteria</taxon>
        <taxon>Pseudomonadati</taxon>
        <taxon>Pseudomonadota</taxon>
        <taxon>Alphaproteobacteria</taxon>
        <taxon>Rhodospirillales</taxon>
        <taxon>Rhodospirillaceae</taxon>
        <taxon>Elstera</taxon>
    </lineage>
</organism>
<sequence>MTGMRTVKTWAGTTAIGLALGVGLLGVAVAPAAFAQKKVVNVYNWSDYIDPKVLEAFTKETGVKVNYDVYDSQEVLEAKLTAGKSGYDVVGPTAQPFLARQVAAGLYQPLDKSKLKNFGNLDPDIMKAIEKADPNNAHAIPWMWGTNGIGYNVGKVKTIAADAPVYSMKMILDPEVVSKFKACGVMILDAPTDVFPSVLNYLGLPPDSKSTADLDKATDALLKVRPFIRKFHSSEYINGLANGDICVAFGYSGDIIQASTRAAEAKRGVTVNYSIPTEGAQLWVDTLAIPKDAPNPDLAHAILDHLMKPQVVAASSDLTGYANGNKASTALVSEAVRTNPGIYPPAEVRARLFTITPADKDFERARTRAWTRVKTGR</sequence>
<keyword evidence="2 5" id="KW-0813">Transport</keyword>
<dbReference type="GO" id="GO:0019808">
    <property type="term" value="F:polyamine binding"/>
    <property type="evidence" value="ECO:0007669"/>
    <property type="project" value="InterPro"/>
</dbReference>
<name>A0A255XK02_9PROT</name>
<dbReference type="SUPFAM" id="SSF53850">
    <property type="entry name" value="Periplasmic binding protein-like II"/>
    <property type="match status" value="1"/>
</dbReference>
<reference evidence="6 7" key="1">
    <citation type="submission" date="2017-07" db="EMBL/GenBank/DDBJ databases">
        <title>Elstera cyanobacteriorum sp. nov., a novel bacterium isolated from cyanobacterial aggregates in a eutrophic lake.</title>
        <authorList>
            <person name="Cai H."/>
        </authorList>
    </citation>
    <scope>NUCLEOTIDE SEQUENCE [LARGE SCALE GENOMIC DNA]</scope>
    <source>
        <strain evidence="6 7">TH019</strain>
    </source>
</reference>
<evidence type="ECO:0000256" key="1">
    <source>
        <dbReference type="ARBA" id="ARBA00004418"/>
    </source>
</evidence>
<evidence type="ECO:0000256" key="2">
    <source>
        <dbReference type="ARBA" id="ARBA00022448"/>
    </source>
</evidence>
<evidence type="ECO:0000313" key="7">
    <source>
        <dbReference type="Proteomes" id="UP000216361"/>
    </source>
</evidence>
<protein>
    <recommendedName>
        <fullName evidence="5">Putrescine-binding periplasmic protein</fullName>
    </recommendedName>
</protein>
<comment type="subcellular location">
    <subcellularLocation>
        <location evidence="1 5">Periplasm</location>
    </subcellularLocation>
</comment>
<keyword evidence="7" id="KW-1185">Reference proteome</keyword>
<dbReference type="Gene3D" id="3.40.190.10">
    <property type="entry name" value="Periplasmic binding protein-like II"/>
    <property type="match status" value="2"/>
</dbReference>
<dbReference type="InterPro" id="IPR001188">
    <property type="entry name" value="Sperm_putr-bd"/>
</dbReference>
<dbReference type="EMBL" id="NOXS01000035">
    <property type="protein sequence ID" value="OYQ16714.1"/>
    <property type="molecule type" value="Genomic_DNA"/>
</dbReference>
<keyword evidence="3" id="KW-0732">Signal</keyword>
<dbReference type="PRINTS" id="PR00909">
    <property type="entry name" value="SPERMDNBNDNG"/>
</dbReference>
<dbReference type="CDD" id="cd13659">
    <property type="entry name" value="PBP2_PotF"/>
    <property type="match status" value="1"/>
</dbReference>
<proteinExistence type="inferred from homology"/>
<dbReference type="PANTHER" id="PTHR30222:SF12">
    <property type="entry name" value="NORSPERMIDINE SENSOR"/>
    <property type="match status" value="1"/>
</dbReference>
<comment type="function">
    <text evidence="5">Required for the activity of the bacterial periplasmic transport system of putrescine.</text>
</comment>
<comment type="caution">
    <text evidence="6">The sequence shown here is derived from an EMBL/GenBank/DDBJ whole genome shotgun (WGS) entry which is preliminary data.</text>
</comment>
<keyword evidence="4 5" id="KW-0574">Periplasm</keyword>
<evidence type="ECO:0000256" key="4">
    <source>
        <dbReference type="ARBA" id="ARBA00022764"/>
    </source>
</evidence>
<dbReference type="InterPro" id="IPR006059">
    <property type="entry name" value="SBP"/>
</dbReference>
<dbReference type="Proteomes" id="UP000216361">
    <property type="component" value="Unassembled WGS sequence"/>
</dbReference>
<dbReference type="PIRSF" id="PIRSF019574">
    <property type="entry name" value="Periplasmic_polyamine_BP"/>
    <property type="match status" value="1"/>
</dbReference>
<accession>A0A255XK02</accession>
<gene>
    <name evidence="6" type="ORF">CHR90_17155</name>
</gene>
<dbReference type="GO" id="GO:0015846">
    <property type="term" value="P:polyamine transport"/>
    <property type="evidence" value="ECO:0007669"/>
    <property type="project" value="InterPro"/>
</dbReference>
<evidence type="ECO:0000313" key="6">
    <source>
        <dbReference type="EMBL" id="OYQ16714.1"/>
    </source>
</evidence>
<dbReference type="GO" id="GO:0042597">
    <property type="term" value="C:periplasmic space"/>
    <property type="evidence" value="ECO:0007669"/>
    <property type="project" value="UniProtKB-SubCell"/>
</dbReference>
<dbReference type="Pfam" id="PF13416">
    <property type="entry name" value="SBP_bac_8"/>
    <property type="match status" value="1"/>
</dbReference>
<dbReference type="AlphaFoldDB" id="A0A255XK02"/>
<evidence type="ECO:0000256" key="5">
    <source>
        <dbReference type="PIRNR" id="PIRNR019574"/>
    </source>
</evidence>
<comment type="similarity">
    <text evidence="5">Belongs to the bacterial solute-binding protein PotD/PotF family.</text>
</comment>
<dbReference type="OrthoDB" id="9769319at2"/>